<evidence type="ECO:0000313" key="7">
    <source>
        <dbReference type="EMBL" id="MFC5505080.1"/>
    </source>
</evidence>
<dbReference type="Proteomes" id="UP001596060">
    <property type="component" value="Unassembled WGS sequence"/>
</dbReference>
<comment type="pathway">
    <text evidence="1">Lipid metabolism.</text>
</comment>
<evidence type="ECO:0000256" key="5">
    <source>
        <dbReference type="ARBA" id="ARBA00023315"/>
    </source>
</evidence>
<dbReference type="PANTHER" id="PTHR10434">
    <property type="entry name" value="1-ACYL-SN-GLYCEROL-3-PHOSPHATE ACYLTRANSFERASE"/>
    <property type="match status" value="1"/>
</dbReference>
<dbReference type="Pfam" id="PF01553">
    <property type="entry name" value="Acyltransferase"/>
    <property type="match status" value="1"/>
</dbReference>
<proteinExistence type="predicted"/>
<evidence type="ECO:0000256" key="3">
    <source>
        <dbReference type="ARBA" id="ARBA00022679"/>
    </source>
</evidence>
<dbReference type="PANTHER" id="PTHR10434:SF64">
    <property type="entry name" value="1-ACYL-SN-GLYCEROL-3-PHOSPHATE ACYLTRANSFERASE-RELATED"/>
    <property type="match status" value="1"/>
</dbReference>
<evidence type="ECO:0000256" key="1">
    <source>
        <dbReference type="ARBA" id="ARBA00005189"/>
    </source>
</evidence>
<evidence type="ECO:0000256" key="2">
    <source>
        <dbReference type="ARBA" id="ARBA00022516"/>
    </source>
</evidence>
<keyword evidence="4" id="KW-0443">Lipid metabolism</keyword>
<dbReference type="SUPFAM" id="SSF69593">
    <property type="entry name" value="Glycerol-3-phosphate (1)-acyltransferase"/>
    <property type="match status" value="1"/>
</dbReference>
<dbReference type="SMART" id="SM00563">
    <property type="entry name" value="PlsC"/>
    <property type="match status" value="1"/>
</dbReference>
<evidence type="ECO:0000256" key="4">
    <source>
        <dbReference type="ARBA" id="ARBA00023098"/>
    </source>
</evidence>
<keyword evidence="8" id="KW-1185">Reference proteome</keyword>
<dbReference type="GO" id="GO:0016746">
    <property type="term" value="F:acyltransferase activity"/>
    <property type="evidence" value="ECO:0007669"/>
    <property type="project" value="UniProtKB-KW"/>
</dbReference>
<comment type="caution">
    <text evidence="7">The sequence shown here is derived from an EMBL/GenBank/DDBJ whole genome shotgun (WGS) entry which is preliminary data.</text>
</comment>
<feature type="domain" description="Phospholipid/glycerol acyltransferase" evidence="6">
    <location>
        <begin position="68"/>
        <end position="190"/>
    </location>
</feature>
<evidence type="ECO:0000313" key="8">
    <source>
        <dbReference type="Proteomes" id="UP001596060"/>
    </source>
</evidence>
<dbReference type="EMBL" id="JBHSLU010000012">
    <property type="protein sequence ID" value="MFC5505080.1"/>
    <property type="molecule type" value="Genomic_DNA"/>
</dbReference>
<dbReference type="InterPro" id="IPR002123">
    <property type="entry name" value="Plipid/glycerol_acylTrfase"/>
</dbReference>
<protein>
    <submittedName>
        <fullName evidence="7">Lysophospholipid acyltransferase family protein</fullName>
    </submittedName>
</protein>
<reference evidence="8" key="1">
    <citation type="journal article" date="2019" name="Int. J. Syst. Evol. Microbiol.">
        <title>The Global Catalogue of Microorganisms (GCM) 10K type strain sequencing project: providing services to taxonomists for standard genome sequencing and annotation.</title>
        <authorList>
            <consortium name="The Broad Institute Genomics Platform"/>
            <consortium name="The Broad Institute Genome Sequencing Center for Infectious Disease"/>
            <person name="Wu L."/>
            <person name="Ma J."/>
        </authorList>
    </citation>
    <scope>NUCLEOTIDE SEQUENCE [LARGE SCALE GENOMIC DNA]</scope>
    <source>
        <strain evidence="8">CCUG 43117</strain>
    </source>
</reference>
<evidence type="ECO:0000259" key="6">
    <source>
        <dbReference type="SMART" id="SM00563"/>
    </source>
</evidence>
<organism evidence="7 8">
    <name type="scientific">Bosea massiliensis</name>
    <dbReference type="NCBI Taxonomy" id="151419"/>
    <lineage>
        <taxon>Bacteria</taxon>
        <taxon>Pseudomonadati</taxon>
        <taxon>Pseudomonadota</taxon>
        <taxon>Alphaproteobacteria</taxon>
        <taxon>Hyphomicrobiales</taxon>
        <taxon>Boseaceae</taxon>
        <taxon>Bosea</taxon>
    </lineage>
</organism>
<keyword evidence="5 7" id="KW-0012">Acyltransferase</keyword>
<gene>
    <name evidence="7" type="ORF">ACFPN9_07405</name>
</gene>
<dbReference type="RefSeq" id="WP_067254850.1">
    <property type="nucleotide sequence ID" value="NZ_JBHSLU010000012.1"/>
</dbReference>
<keyword evidence="3" id="KW-0808">Transferase</keyword>
<name>A0ABW0NY93_9HYPH</name>
<keyword evidence="2" id="KW-0444">Lipid biosynthesis</keyword>
<accession>A0ABW0NY93</accession>
<dbReference type="CDD" id="cd07989">
    <property type="entry name" value="LPLAT_AGPAT-like"/>
    <property type="match status" value="1"/>
</dbReference>
<sequence length="269" mass="28690">MSLPPGALLRVAVFAAGTVALLPVQWLVMRLAPARATAIPRLFHRMTLRCLGVRRRVRGTPPPKGAAGLIVSNHVSWLDICVLGAERPLSFVAKSEVAGWPVIGVLAKLQRTVFIDRSRRAATADVAATMGERLSAGEAVVLFAEGTTGDGTRIRPLRSSLLGAAHEALGKGESDAEADVAVYPLTISYTGFHGIAGGRFERAALAWYGDSPLVPHLQAILRAGAIDVELAWGEPIAMGRSTSRKEATRRAQETIRKARQETVSGRPLP</sequence>